<dbReference type="Pfam" id="PF17784">
    <property type="entry name" value="Sulfotransfer_4"/>
    <property type="match status" value="1"/>
</dbReference>
<feature type="transmembrane region" description="Helical" evidence="1">
    <location>
        <begin position="258"/>
        <end position="281"/>
    </location>
</feature>
<dbReference type="InterPro" id="IPR027417">
    <property type="entry name" value="P-loop_NTPase"/>
</dbReference>
<dbReference type="InterPro" id="IPR040632">
    <property type="entry name" value="Sulfotransfer_4"/>
</dbReference>
<sequence>MSFSAQFKPRPSTDVFTNDTDINRRNCRRVVPMRVLILGLGRTGTASMRAAMKRLGYVDTYHMMNCSIENPSDALMWMDALAAKYDGKGPKFTRAEWDQLLGHAQAVCDWPSIAFAKELIEAYPEAKVVLTNRDVHSWHASTMKTVYWRVTDRHLRWLSYFDWAAGQYYPMLKKFFDTFFEGDFPNRGKEIFERHYAEVRSLVPKENLLEYRVTDGWEPLCNFLDVPVPKEQPFPNVNDNVNFVARSKARNWAQTYNVMVRLLIWLVLSIVTFFAVFRLLMA</sequence>
<dbReference type="AlphaFoldDB" id="A0A162MZ47"/>
<dbReference type="Proteomes" id="UP000076881">
    <property type="component" value="Unassembled WGS sequence"/>
</dbReference>
<proteinExistence type="predicted"/>
<dbReference type="PANTHER" id="PTHR36978:SF4">
    <property type="entry name" value="P-LOOP CONTAINING NUCLEOSIDE TRIPHOSPHATE HYDROLASE PROTEIN"/>
    <property type="match status" value="1"/>
</dbReference>
<keyword evidence="1" id="KW-1133">Transmembrane helix</keyword>
<dbReference type="SUPFAM" id="SSF52540">
    <property type="entry name" value="P-loop containing nucleoside triphosphate hydrolases"/>
    <property type="match status" value="1"/>
</dbReference>
<keyword evidence="3" id="KW-1185">Reference proteome</keyword>
<dbReference type="Gene3D" id="3.40.50.300">
    <property type="entry name" value="P-loop containing nucleotide triphosphate hydrolases"/>
    <property type="match status" value="1"/>
</dbReference>
<name>A0A162MZ47_CORDF</name>
<evidence type="ECO:0000256" key="1">
    <source>
        <dbReference type="SAM" id="Phobius"/>
    </source>
</evidence>
<reference evidence="2 3" key="1">
    <citation type="journal article" date="2016" name="Genome Biol. Evol.">
        <title>Divergent and convergent evolution of fungal pathogenicity.</title>
        <authorList>
            <person name="Shang Y."/>
            <person name="Xiao G."/>
            <person name="Zheng P."/>
            <person name="Cen K."/>
            <person name="Zhan S."/>
            <person name="Wang C."/>
        </authorList>
    </citation>
    <scope>NUCLEOTIDE SEQUENCE [LARGE SCALE GENOMIC DNA]</scope>
    <source>
        <strain evidence="2 3">RCEF 1005</strain>
    </source>
</reference>
<keyword evidence="1" id="KW-0812">Transmembrane</keyword>
<dbReference type="PANTHER" id="PTHR36978">
    <property type="entry name" value="P-LOOP CONTAINING NUCLEOTIDE TRIPHOSPHATE HYDROLASE"/>
    <property type="match status" value="1"/>
</dbReference>
<evidence type="ECO:0000313" key="2">
    <source>
        <dbReference type="EMBL" id="OAA72899.1"/>
    </source>
</evidence>
<evidence type="ECO:0008006" key="4">
    <source>
        <dbReference type="Google" id="ProtNLM"/>
    </source>
</evidence>
<organism evidence="2 3">
    <name type="scientific">Akanthomyces lecanii RCEF 1005</name>
    <dbReference type="NCBI Taxonomy" id="1081108"/>
    <lineage>
        <taxon>Eukaryota</taxon>
        <taxon>Fungi</taxon>
        <taxon>Dikarya</taxon>
        <taxon>Ascomycota</taxon>
        <taxon>Pezizomycotina</taxon>
        <taxon>Sordariomycetes</taxon>
        <taxon>Hypocreomycetidae</taxon>
        <taxon>Hypocreales</taxon>
        <taxon>Cordycipitaceae</taxon>
        <taxon>Akanthomyces</taxon>
        <taxon>Cordyceps confragosa</taxon>
    </lineage>
</organism>
<comment type="caution">
    <text evidence="2">The sequence shown here is derived from an EMBL/GenBank/DDBJ whole genome shotgun (WGS) entry which is preliminary data.</text>
</comment>
<dbReference type="STRING" id="1081108.A0A162MZ47"/>
<dbReference type="EMBL" id="AZHF01000007">
    <property type="protein sequence ID" value="OAA72899.1"/>
    <property type="molecule type" value="Genomic_DNA"/>
</dbReference>
<gene>
    <name evidence="2" type="ORF">LEL_08683</name>
</gene>
<dbReference type="OrthoDB" id="408152at2759"/>
<protein>
    <recommendedName>
        <fullName evidence="4">NAD dependent epimerase/dehydratase</fullName>
    </recommendedName>
</protein>
<accession>A0A162MZ47</accession>
<evidence type="ECO:0000313" key="3">
    <source>
        <dbReference type="Proteomes" id="UP000076881"/>
    </source>
</evidence>
<keyword evidence="1" id="KW-0472">Membrane</keyword>